<dbReference type="OrthoDB" id="3671213at2"/>
<dbReference type="SUPFAM" id="SSF109854">
    <property type="entry name" value="DinB/YfiT-like putative metalloenzymes"/>
    <property type="match status" value="1"/>
</dbReference>
<gene>
    <name evidence="3" type="ORF">C6Y14_11475</name>
</gene>
<dbReference type="GO" id="GO:0046872">
    <property type="term" value="F:metal ion binding"/>
    <property type="evidence" value="ECO:0007669"/>
    <property type="project" value="InterPro"/>
</dbReference>
<dbReference type="GO" id="GO:0005886">
    <property type="term" value="C:plasma membrane"/>
    <property type="evidence" value="ECO:0007669"/>
    <property type="project" value="TreeGrafter"/>
</dbReference>
<comment type="caution">
    <text evidence="3">The sequence shown here is derived from an EMBL/GenBank/DDBJ whole genome shotgun (WGS) entry which is preliminary data.</text>
</comment>
<keyword evidence="3" id="KW-0413">Isomerase</keyword>
<dbReference type="GO" id="GO:0016853">
    <property type="term" value="F:isomerase activity"/>
    <property type="evidence" value="ECO:0007669"/>
    <property type="project" value="UniProtKB-KW"/>
</dbReference>
<dbReference type="Pfam" id="PF07398">
    <property type="entry name" value="MDMPI_C"/>
    <property type="match status" value="1"/>
</dbReference>
<dbReference type="Proteomes" id="UP000240429">
    <property type="component" value="Unassembled WGS sequence"/>
</dbReference>
<organism evidence="3 4">
    <name type="scientific">Streptomyces dioscori</name>
    <dbReference type="NCBI Taxonomy" id="2109333"/>
    <lineage>
        <taxon>Bacteria</taxon>
        <taxon>Bacillati</taxon>
        <taxon>Actinomycetota</taxon>
        <taxon>Actinomycetes</taxon>
        <taxon>Kitasatosporales</taxon>
        <taxon>Streptomycetaceae</taxon>
        <taxon>Streptomyces</taxon>
        <taxon>Streptomyces aurantiacus group</taxon>
    </lineage>
</organism>
<keyword evidence="3" id="KW-0670">Pyruvate</keyword>
<protein>
    <submittedName>
        <fullName evidence="3">Maleylpyruvate isomerase family mycothiol-dependent enzyme</fullName>
    </submittedName>
</protein>
<feature type="domain" description="Mycothiol-dependent maleylpyruvate isomerase metal-binding" evidence="2">
    <location>
        <begin position="12"/>
        <end position="143"/>
    </location>
</feature>
<evidence type="ECO:0000313" key="4">
    <source>
        <dbReference type="Proteomes" id="UP000240429"/>
    </source>
</evidence>
<reference evidence="3 4" key="1">
    <citation type="submission" date="2018-03" db="EMBL/GenBank/DDBJ databases">
        <title>Streptomyces dioscori sp. nov., a novel endophytic actinobacterium isolated from bulbil of Dioscorea bulbifera L.</title>
        <authorList>
            <person name="Zhikuan W."/>
        </authorList>
    </citation>
    <scope>NUCLEOTIDE SEQUENCE [LARGE SCALE GENOMIC DNA]</scope>
    <source>
        <strain evidence="3 4">A217</strain>
    </source>
</reference>
<evidence type="ECO:0000259" key="2">
    <source>
        <dbReference type="Pfam" id="PF11716"/>
    </source>
</evidence>
<feature type="domain" description="MDMPI C-terminal" evidence="1">
    <location>
        <begin position="156"/>
        <end position="245"/>
    </location>
</feature>
<evidence type="ECO:0000313" key="3">
    <source>
        <dbReference type="EMBL" id="PSM42816.1"/>
    </source>
</evidence>
<dbReference type="InterPro" id="IPR034660">
    <property type="entry name" value="DinB/YfiT-like"/>
</dbReference>
<name>A0A2P8Q999_9ACTN</name>
<evidence type="ECO:0000259" key="1">
    <source>
        <dbReference type="Pfam" id="PF07398"/>
    </source>
</evidence>
<dbReference type="PANTHER" id="PTHR40758">
    <property type="entry name" value="CONSERVED PROTEIN"/>
    <property type="match status" value="1"/>
</dbReference>
<dbReference type="PANTHER" id="PTHR40758:SF1">
    <property type="entry name" value="CONSERVED PROTEIN"/>
    <property type="match status" value="1"/>
</dbReference>
<dbReference type="Pfam" id="PF11716">
    <property type="entry name" value="MDMPI_N"/>
    <property type="match status" value="1"/>
</dbReference>
<sequence>MTQTLSFEDLLALIEDRSAALRDSVAGSPDLDVRVPSCPDWSLRELVEHVIEVHRFWAAAVAAGPSEKPPAVAPDATGSDDALPTDLLARSAAATEELIVALRAAGSAVGCWTWWGDSDVVENSGSVARHQVQEAAVHAFDAQLATGTPLPVPAVVALDGIAEFIGVSHGTAGPWPHAPARIGLHASEGESWLLDLTESGSRLVTDDGRDADAALHGSASELLLTLHGRLPLDPARAEGDRPTLQNFLTWPDLS</sequence>
<dbReference type="InterPro" id="IPR024344">
    <property type="entry name" value="MDMPI_metal-binding"/>
</dbReference>
<keyword evidence="4" id="KW-1185">Reference proteome</keyword>
<dbReference type="Gene3D" id="1.20.120.450">
    <property type="entry name" value="dinb family like domain"/>
    <property type="match status" value="1"/>
</dbReference>
<proteinExistence type="predicted"/>
<dbReference type="RefSeq" id="WP_107016498.1">
    <property type="nucleotide sequence ID" value="NZ_KZ679041.1"/>
</dbReference>
<dbReference type="AlphaFoldDB" id="A0A2P8Q999"/>
<dbReference type="InterPro" id="IPR017517">
    <property type="entry name" value="Maleyloyr_isom"/>
</dbReference>
<dbReference type="NCBIfam" id="TIGR03083">
    <property type="entry name" value="maleylpyruvate isomerase family mycothiol-dependent enzyme"/>
    <property type="match status" value="1"/>
</dbReference>
<accession>A0A2P8Q999</accession>
<dbReference type="InterPro" id="IPR010872">
    <property type="entry name" value="MDMPI_C-term_domain"/>
</dbReference>
<dbReference type="EMBL" id="PYBJ01000007">
    <property type="protein sequence ID" value="PSM42816.1"/>
    <property type="molecule type" value="Genomic_DNA"/>
</dbReference>